<evidence type="ECO:0000313" key="1">
    <source>
        <dbReference type="Proteomes" id="UP000887565"/>
    </source>
</evidence>
<dbReference type="AlphaFoldDB" id="A0A915L4Q2"/>
<protein>
    <submittedName>
        <fullName evidence="2">Uncharacterized protein</fullName>
    </submittedName>
</protein>
<organism evidence="1 2">
    <name type="scientific">Romanomermis culicivorax</name>
    <name type="common">Nematode worm</name>
    <dbReference type="NCBI Taxonomy" id="13658"/>
    <lineage>
        <taxon>Eukaryota</taxon>
        <taxon>Metazoa</taxon>
        <taxon>Ecdysozoa</taxon>
        <taxon>Nematoda</taxon>
        <taxon>Enoplea</taxon>
        <taxon>Dorylaimia</taxon>
        <taxon>Mermithida</taxon>
        <taxon>Mermithoidea</taxon>
        <taxon>Mermithidae</taxon>
        <taxon>Romanomermis</taxon>
    </lineage>
</organism>
<name>A0A915L4Q2_ROMCU</name>
<proteinExistence type="predicted"/>
<reference evidence="2" key="1">
    <citation type="submission" date="2022-11" db="UniProtKB">
        <authorList>
            <consortium name="WormBaseParasite"/>
        </authorList>
    </citation>
    <scope>IDENTIFICATION</scope>
</reference>
<keyword evidence="1" id="KW-1185">Reference proteome</keyword>
<dbReference type="Proteomes" id="UP000887565">
    <property type="component" value="Unplaced"/>
</dbReference>
<evidence type="ECO:0000313" key="2">
    <source>
        <dbReference type="WBParaSite" id="nRc.2.0.1.t45482-RA"/>
    </source>
</evidence>
<sequence>MASDLKNFKFAITMPADTTASSYRRYVQLGFPNGAIFMFETFTATSKDWTALFSLVNGEHTIIISLDGADNWVGIYTLLIYTNKDPVDSLEAAKINQLVEMLIAVFHNVPLAEVVPADSNA</sequence>
<dbReference type="WBParaSite" id="nRc.2.0.1.t45482-RA">
    <property type="protein sequence ID" value="nRc.2.0.1.t45482-RA"/>
    <property type="gene ID" value="nRc.2.0.1.g45482"/>
</dbReference>
<accession>A0A915L4Q2</accession>